<evidence type="ECO:0000256" key="2">
    <source>
        <dbReference type="ARBA" id="ARBA00022485"/>
    </source>
</evidence>
<evidence type="ECO:0000256" key="5">
    <source>
        <dbReference type="ARBA" id="ARBA00023004"/>
    </source>
</evidence>
<dbReference type="InterPro" id="IPR023404">
    <property type="entry name" value="rSAM_horseshoe"/>
</dbReference>
<gene>
    <name evidence="8" type="ORF">A4V09_22270</name>
</gene>
<keyword evidence="4" id="KW-0479">Metal-binding</keyword>
<dbReference type="GO" id="GO:0035599">
    <property type="term" value="F:aspartic acid methylthiotransferase activity"/>
    <property type="evidence" value="ECO:0007669"/>
    <property type="project" value="TreeGrafter"/>
</dbReference>
<evidence type="ECO:0000313" key="9">
    <source>
        <dbReference type="Proteomes" id="UP000092574"/>
    </source>
</evidence>
<evidence type="ECO:0000256" key="1">
    <source>
        <dbReference type="ARBA" id="ARBA00001966"/>
    </source>
</evidence>
<dbReference type="STRING" id="1796616.A4V09_22270"/>
<dbReference type="PANTHER" id="PTHR43837">
    <property type="entry name" value="RIBOSOMAL PROTEIN S12 METHYLTHIOTRANSFERASE RIMO"/>
    <property type="match status" value="1"/>
</dbReference>
<dbReference type="KEGG" id="byl:A4V09_22270"/>
<organism evidence="8 9">
    <name type="scientific">Blautia pseudococcoides</name>
    <dbReference type="NCBI Taxonomy" id="1796616"/>
    <lineage>
        <taxon>Bacteria</taxon>
        <taxon>Bacillati</taxon>
        <taxon>Bacillota</taxon>
        <taxon>Clostridia</taxon>
        <taxon>Lachnospirales</taxon>
        <taxon>Lachnospiraceae</taxon>
        <taxon>Blautia</taxon>
    </lineage>
</organism>
<dbReference type="Proteomes" id="UP000092574">
    <property type="component" value="Chromosome"/>
</dbReference>
<evidence type="ECO:0000313" key="8">
    <source>
        <dbReference type="EMBL" id="ANU78230.1"/>
    </source>
</evidence>
<keyword evidence="2" id="KW-0004">4Fe-4S</keyword>
<dbReference type="InterPro" id="IPR058240">
    <property type="entry name" value="rSAM_sf"/>
</dbReference>
<dbReference type="Gene3D" id="3.80.30.20">
    <property type="entry name" value="tm_1862 like domain"/>
    <property type="match status" value="1"/>
</dbReference>
<dbReference type="GO" id="GO:0051539">
    <property type="term" value="F:4 iron, 4 sulfur cluster binding"/>
    <property type="evidence" value="ECO:0007669"/>
    <property type="project" value="UniProtKB-KW"/>
</dbReference>
<reference evidence="8" key="1">
    <citation type="submission" date="2017-04" db="EMBL/GenBank/DDBJ databases">
        <title>Complete Genome Sequences of Twelve Strains of a Stable Defined Moderately Diverse Mouse Microbiota 2 (sDMDMm2).</title>
        <authorList>
            <person name="Uchimura Y."/>
            <person name="Wyss M."/>
            <person name="Brugiroux S."/>
            <person name="Limenitakis J.P."/>
            <person name="Stecher B."/>
            <person name="McCoy K.D."/>
            <person name="Macpherson A.J."/>
        </authorList>
    </citation>
    <scope>NUCLEOTIDE SEQUENCE</scope>
    <source>
        <strain evidence="8">YL58</strain>
    </source>
</reference>
<dbReference type="PROSITE" id="PS01278">
    <property type="entry name" value="MTTASE_RADICAL"/>
    <property type="match status" value="1"/>
</dbReference>
<dbReference type="Pfam" id="PF04055">
    <property type="entry name" value="Radical_SAM"/>
    <property type="match status" value="1"/>
</dbReference>
<evidence type="ECO:0000256" key="3">
    <source>
        <dbReference type="ARBA" id="ARBA00022691"/>
    </source>
</evidence>
<sequence length="399" mass="46818">MKKVTIISNNLECDELAGYFSRLEKYFRINNWEISKDLNADLIIIVACGAIDLVYLYVKNALSDIYAKKGDYESTIIMGCQAITYRDKLQQIFDGRMIAYGEENILDEIICAKNKFSDIKTPNVYKFSDEYPNELFTIIISTGCLRRCTYCIINKAHGSIKSKKIQDICEEYAVAIKCGYKNVALSGTDTSVYGYDNGENIINLLDKLIQMDSTIQFYIENLHPHNLIKYKEEFIRLTEKNIFAYLHIPLQHVDDAILKKMGRDTVFSEIYDMVIKLKEVSPKTIIITDFIYGFPGETDAQFSKLLEFVQNDAYFDYYYIHDYSDIPGTASYNFKSKIREEEMKKRGLQIMVAFERRKKEKKSRMDSHNYRIFRNRYNIEEFIRKEKGYYICENTYQII</sequence>
<dbReference type="SFLD" id="SFLDG01082">
    <property type="entry name" value="B12-binding_domain_containing"/>
    <property type="match status" value="1"/>
</dbReference>
<dbReference type="OrthoDB" id="9805215at2"/>
<keyword evidence="5" id="KW-0408">Iron</keyword>
<dbReference type="PANTHER" id="PTHR43837:SF1">
    <property type="entry name" value="RIBOSOMAL PROTEIN US12 METHYLTHIOTRANSFERASE RIMO"/>
    <property type="match status" value="1"/>
</dbReference>
<evidence type="ECO:0000259" key="7">
    <source>
        <dbReference type="PROSITE" id="PS51918"/>
    </source>
</evidence>
<keyword evidence="3" id="KW-0949">S-adenosyl-L-methionine</keyword>
<accession>A0A1C7IEW8</accession>
<dbReference type="InterPro" id="IPR020612">
    <property type="entry name" value="Methylthiotransferase_CS"/>
</dbReference>
<proteinExistence type="predicted"/>
<protein>
    <submittedName>
        <fullName evidence="8">Radical SAM protein</fullName>
    </submittedName>
</protein>
<dbReference type="SUPFAM" id="SSF102114">
    <property type="entry name" value="Radical SAM enzymes"/>
    <property type="match status" value="1"/>
</dbReference>
<dbReference type="SFLD" id="SFLDS00029">
    <property type="entry name" value="Radical_SAM"/>
    <property type="match status" value="1"/>
</dbReference>
<dbReference type="InterPro" id="IPR005840">
    <property type="entry name" value="Ribosomal_uS12_MeSTrfase_RimO"/>
</dbReference>
<keyword evidence="6" id="KW-0411">Iron-sulfur</keyword>
<dbReference type="GO" id="GO:0046872">
    <property type="term" value="F:metal ion binding"/>
    <property type="evidence" value="ECO:0007669"/>
    <property type="project" value="UniProtKB-KW"/>
</dbReference>
<dbReference type="RefSeq" id="WP_065544315.1">
    <property type="nucleotide sequence ID" value="NZ_CP015405.2"/>
</dbReference>
<evidence type="ECO:0000256" key="6">
    <source>
        <dbReference type="ARBA" id="ARBA00023014"/>
    </source>
</evidence>
<feature type="domain" description="Radical SAM core" evidence="7">
    <location>
        <begin position="130"/>
        <end position="361"/>
    </location>
</feature>
<dbReference type="InterPro" id="IPR006638">
    <property type="entry name" value="Elp3/MiaA/NifB-like_rSAM"/>
</dbReference>
<name>A0A1C7IEW8_9FIRM</name>
<dbReference type="PROSITE" id="PS51918">
    <property type="entry name" value="RADICAL_SAM"/>
    <property type="match status" value="1"/>
</dbReference>
<dbReference type="CDD" id="cd01335">
    <property type="entry name" value="Radical_SAM"/>
    <property type="match status" value="1"/>
</dbReference>
<keyword evidence="9" id="KW-1185">Reference proteome</keyword>
<dbReference type="EMBL" id="CP015405">
    <property type="protein sequence ID" value="ANU78230.1"/>
    <property type="molecule type" value="Genomic_DNA"/>
</dbReference>
<dbReference type="GO" id="GO:0005829">
    <property type="term" value="C:cytosol"/>
    <property type="evidence" value="ECO:0007669"/>
    <property type="project" value="TreeGrafter"/>
</dbReference>
<comment type="cofactor">
    <cofactor evidence="1">
        <name>[4Fe-4S] cluster</name>
        <dbReference type="ChEBI" id="CHEBI:49883"/>
    </cofactor>
</comment>
<dbReference type="AlphaFoldDB" id="A0A1C7IEW8"/>
<dbReference type="SMART" id="SM00729">
    <property type="entry name" value="Elp3"/>
    <property type="match status" value="1"/>
</dbReference>
<evidence type="ECO:0000256" key="4">
    <source>
        <dbReference type="ARBA" id="ARBA00022723"/>
    </source>
</evidence>
<dbReference type="InterPro" id="IPR007197">
    <property type="entry name" value="rSAM"/>
</dbReference>